<feature type="compositionally biased region" description="Basic residues" evidence="1">
    <location>
        <begin position="33"/>
        <end position="43"/>
    </location>
</feature>
<organism evidence="2">
    <name type="scientific">Pseudomonas khorasanensis</name>
    <dbReference type="NCBI Taxonomy" id="2745508"/>
    <lineage>
        <taxon>Bacteria</taxon>
        <taxon>Pseudomonadati</taxon>
        <taxon>Pseudomonadota</taxon>
        <taxon>Gammaproteobacteria</taxon>
        <taxon>Pseudomonadales</taxon>
        <taxon>Pseudomonadaceae</taxon>
        <taxon>Pseudomonas</taxon>
    </lineage>
</organism>
<reference evidence="2" key="2">
    <citation type="submission" date="2020-07" db="EMBL/GenBank/DDBJ databases">
        <authorList>
            <person name="Lood C."/>
            <person name="Girard L."/>
        </authorList>
    </citation>
    <scope>NUCLEOTIDE SEQUENCE</scope>
    <source>
        <strain evidence="2">SWRI153</strain>
    </source>
</reference>
<keyword evidence="4" id="KW-1185">Reference proteome</keyword>
<dbReference type="Proteomes" id="UP000648816">
    <property type="component" value="Unassembled WGS sequence"/>
</dbReference>
<evidence type="ECO:0000256" key="1">
    <source>
        <dbReference type="SAM" id="MobiDB-lite"/>
    </source>
</evidence>
<reference evidence="3" key="3">
    <citation type="submission" date="2021-06" db="EMBL/GenBank/DDBJ databases">
        <title>Updating the genus Pseudomonas: Description of 43 new species and partition of the Pseudomonas putida group.</title>
        <authorList>
            <person name="Girard L."/>
            <person name="Lood C."/>
            <person name="Vandamme P."/>
            <person name="Rokni-Zadeh H."/>
            <person name="Van Noort V."/>
            <person name="Hofte M."/>
            <person name="Lavigne R."/>
            <person name="De Mot R."/>
        </authorList>
    </citation>
    <scope>NUCLEOTIDE SEQUENCE</scope>
    <source>
        <strain evidence="3">SWRI153</strain>
    </source>
</reference>
<evidence type="ECO:0000313" key="3">
    <source>
        <dbReference type="EMBL" id="MBV4488862.1"/>
    </source>
</evidence>
<dbReference type="EMBL" id="JABWQP020000021">
    <property type="protein sequence ID" value="MBV4488862.1"/>
    <property type="molecule type" value="Genomic_DNA"/>
</dbReference>
<protein>
    <submittedName>
        <fullName evidence="2">Uncharacterized protein</fullName>
    </submittedName>
</protein>
<dbReference type="AlphaFoldDB" id="A0A923JIX5"/>
<feature type="region of interest" description="Disordered" evidence="1">
    <location>
        <begin position="1"/>
        <end position="47"/>
    </location>
</feature>
<proteinExistence type="predicted"/>
<feature type="region of interest" description="Disordered" evidence="1">
    <location>
        <begin position="67"/>
        <end position="93"/>
    </location>
</feature>
<evidence type="ECO:0000313" key="2">
    <source>
        <dbReference type="EMBL" id="MBC3344933.1"/>
    </source>
</evidence>
<gene>
    <name evidence="3" type="ORF">HU727_025040</name>
    <name evidence="2" type="ORF">HU727_25150</name>
</gene>
<evidence type="ECO:0000313" key="4">
    <source>
        <dbReference type="Proteomes" id="UP000648816"/>
    </source>
</evidence>
<accession>A0A923JIX5</accession>
<reference evidence="2 4" key="1">
    <citation type="journal article" date="2020" name="Microorganisms">
        <title>Reliable Identification of Environmental Pseudomonas Isolates Using the rpoD Gene.</title>
        <authorList>
            <consortium name="The Broad Institute Genome Sequencing Platform"/>
            <person name="Girard L."/>
            <person name="Lood C."/>
            <person name="Rokni-Zadeh H."/>
            <person name="van Noort V."/>
            <person name="Lavigne R."/>
            <person name="De Mot R."/>
        </authorList>
    </citation>
    <scope>NUCLEOTIDE SEQUENCE</scope>
    <source>
        <strain evidence="2 4">SWRI153</strain>
    </source>
</reference>
<feature type="compositionally biased region" description="Polar residues" evidence="1">
    <location>
        <begin position="18"/>
        <end position="28"/>
    </location>
</feature>
<sequence length="114" mass="12807">MTRRKGETASRSAEKNGYTPQTTQSQVGPQAAKAKKKGNRSRPKMPCVLINPKESLLALIRILPDKKPKPCKKQNHEAYSQNPGKHHVIEKHDWPPGPCFAAMGSSYQTHRRTH</sequence>
<name>A0A923JIX5_9PSED</name>
<feature type="compositionally biased region" description="Basic and acidic residues" evidence="1">
    <location>
        <begin position="1"/>
        <end position="14"/>
    </location>
</feature>
<comment type="caution">
    <text evidence="2">The sequence shown here is derived from an EMBL/GenBank/DDBJ whole genome shotgun (WGS) entry which is preliminary data.</text>
</comment>
<dbReference type="EMBL" id="JABWQP010000028">
    <property type="protein sequence ID" value="MBC3344933.1"/>
    <property type="molecule type" value="Genomic_DNA"/>
</dbReference>